<gene>
    <name evidence="2" type="ORF">DCC35_01230</name>
</gene>
<reference evidence="2 3" key="1">
    <citation type="submission" date="2018-04" db="EMBL/GenBank/DDBJ databases">
        <title>Complete genome uncultured novel isolate.</title>
        <authorList>
            <person name="Merlino G."/>
        </authorList>
    </citation>
    <scope>NUCLEOTIDE SEQUENCE [LARGE SCALE GENOMIC DNA]</scope>
    <source>
        <strain evidence="3">R1DC9</strain>
    </source>
</reference>
<protein>
    <submittedName>
        <fullName evidence="2">ATPase</fullName>
    </submittedName>
</protein>
<dbReference type="PANTHER" id="PTHR37512">
    <property type="entry name" value="TRIFUNCTIONAL NAD BIOSYNTHESIS/REGULATOR PROTEIN NADR"/>
    <property type="match status" value="1"/>
</dbReference>
<evidence type="ECO:0000313" key="2">
    <source>
        <dbReference type="EMBL" id="QCK13470.1"/>
    </source>
</evidence>
<accession>A0A4D7JJ90</accession>
<dbReference type="InterPro" id="IPR038727">
    <property type="entry name" value="NadR/Ttd14_AAA_dom"/>
</dbReference>
<dbReference type="InterPro" id="IPR027417">
    <property type="entry name" value="P-loop_NTPase"/>
</dbReference>
<dbReference type="SUPFAM" id="SSF52540">
    <property type="entry name" value="P-loop containing nucleoside triphosphate hydrolases"/>
    <property type="match status" value="1"/>
</dbReference>
<dbReference type="RefSeq" id="WP_137089064.1">
    <property type="nucleotide sequence ID" value="NZ_CP028923.1"/>
</dbReference>
<keyword evidence="3" id="KW-1185">Reference proteome</keyword>
<name>A0A4D7JJ90_9BACT</name>
<dbReference type="InterPro" id="IPR052735">
    <property type="entry name" value="NAD_biosynth-regulator"/>
</dbReference>
<dbReference type="PANTHER" id="PTHR37512:SF1">
    <property type="entry name" value="NADR_TTD14 AAA DOMAIN-CONTAINING PROTEIN"/>
    <property type="match status" value="1"/>
</dbReference>
<feature type="domain" description="NadR/Ttd14 AAA" evidence="1">
    <location>
        <begin position="12"/>
        <end position="162"/>
    </location>
</feature>
<dbReference type="KEGG" id="fpf:DCC35_01230"/>
<proteinExistence type="predicted"/>
<dbReference type="Pfam" id="PF13521">
    <property type="entry name" value="AAA_28"/>
    <property type="match status" value="1"/>
</dbReference>
<organism evidence="2 3">
    <name type="scientific">Mangrovivirga cuniculi</name>
    <dbReference type="NCBI Taxonomy" id="2715131"/>
    <lineage>
        <taxon>Bacteria</taxon>
        <taxon>Pseudomonadati</taxon>
        <taxon>Bacteroidota</taxon>
        <taxon>Cytophagia</taxon>
        <taxon>Cytophagales</taxon>
        <taxon>Mangrovivirgaceae</taxon>
        <taxon>Mangrovivirga</taxon>
    </lineage>
</organism>
<dbReference type="OrthoDB" id="9151999at2"/>
<evidence type="ECO:0000313" key="3">
    <source>
        <dbReference type="Proteomes" id="UP000298616"/>
    </source>
</evidence>
<dbReference type="Gene3D" id="3.40.50.300">
    <property type="entry name" value="P-loop containing nucleotide triphosphate hydrolases"/>
    <property type="match status" value="1"/>
</dbReference>
<evidence type="ECO:0000259" key="1">
    <source>
        <dbReference type="Pfam" id="PF13521"/>
    </source>
</evidence>
<sequence>MDKNLQKGTQLRIAVTGPESSGKTTLTKKLAEHFDASYVPEYAREYLINIDREYEESDLPEIAKGQWWSWNNIRKDKSNLFIADTEMLVIKIWSEYKYGKTHPFIKYLLKKQNFDAFILTKADIPWEEDELRENPLDRDILFDMYLKELKNQPKPFIIVEGEDPERTQKAIDFINSLR</sequence>
<dbReference type="Proteomes" id="UP000298616">
    <property type="component" value="Chromosome"/>
</dbReference>
<dbReference type="AlphaFoldDB" id="A0A4D7JJ90"/>
<dbReference type="EMBL" id="CP028923">
    <property type="protein sequence ID" value="QCK13470.1"/>
    <property type="molecule type" value="Genomic_DNA"/>
</dbReference>